<dbReference type="InterPro" id="IPR023365">
    <property type="entry name" value="Sortase_dom-sf"/>
</dbReference>
<dbReference type="GO" id="GO:0016787">
    <property type="term" value="F:hydrolase activity"/>
    <property type="evidence" value="ECO:0007669"/>
    <property type="project" value="UniProtKB-KW"/>
</dbReference>
<evidence type="ECO:0000313" key="4">
    <source>
        <dbReference type="Proteomes" id="UP001232245"/>
    </source>
</evidence>
<dbReference type="EC" id="3.4.22.70" evidence="3"/>
<gene>
    <name evidence="3" type="ORF">J2S02_002234</name>
</gene>
<dbReference type="Proteomes" id="UP001232245">
    <property type="component" value="Unassembled WGS sequence"/>
</dbReference>
<dbReference type="NCBIfam" id="TIGR03064">
    <property type="entry name" value="sortase_srtB"/>
    <property type="match status" value="1"/>
</dbReference>
<keyword evidence="1 3" id="KW-0378">Hydrolase</keyword>
<accession>A0ABT9Z3P6</accession>
<keyword evidence="2" id="KW-0472">Membrane</keyword>
<proteinExistence type="predicted"/>
<dbReference type="InterPro" id="IPR005754">
    <property type="entry name" value="Sortase"/>
</dbReference>
<dbReference type="Gene3D" id="2.40.260.10">
    <property type="entry name" value="Sortase"/>
    <property type="match status" value="1"/>
</dbReference>
<evidence type="ECO:0000256" key="1">
    <source>
        <dbReference type="ARBA" id="ARBA00022801"/>
    </source>
</evidence>
<dbReference type="Pfam" id="PF04203">
    <property type="entry name" value="Sortase"/>
    <property type="match status" value="1"/>
</dbReference>
<organism evidence="3 4">
    <name type="scientific">Metabacillus niabensis</name>
    <dbReference type="NCBI Taxonomy" id="324854"/>
    <lineage>
        <taxon>Bacteria</taxon>
        <taxon>Bacillati</taxon>
        <taxon>Bacillota</taxon>
        <taxon>Bacilli</taxon>
        <taxon>Bacillales</taxon>
        <taxon>Bacillaceae</taxon>
        <taxon>Metabacillus</taxon>
    </lineage>
</organism>
<dbReference type="InterPro" id="IPR009835">
    <property type="entry name" value="SrtB"/>
</dbReference>
<keyword evidence="2" id="KW-0812">Transmembrane</keyword>
<keyword evidence="2" id="KW-1133">Transmembrane helix</keyword>
<dbReference type="InterPro" id="IPR015986">
    <property type="entry name" value="SrtB_Firmicute"/>
</dbReference>
<dbReference type="EMBL" id="JAUSTZ010000003">
    <property type="protein sequence ID" value="MDQ0225890.1"/>
    <property type="molecule type" value="Genomic_DNA"/>
</dbReference>
<feature type="transmembrane region" description="Helical" evidence="2">
    <location>
        <begin position="20"/>
        <end position="41"/>
    </location>
</feature>
<keyword evidence="4" id="KW-1185">Reference proteome</keyword>
<protein>
    <submittedName>
        <fullName evidence="3">Sortase B</fullName>
        <ecNumber evidence="3">3.4.22.70</ecNumber>
    </submittedName>
</protein>
<dbReference type="CDD" id="cd05826">
    <property type="entry name" value="Sortase_B"/>
    <property type="match status" value="1"/>
</dbReference>
<evidence type="ECO:0000313" key="3">
    <source>
        <dbReference type="EMBL" id="MDQ0225890.1"/>
    </source>
</evidence>
<dbReference type="SUPFAM" id="SSF63817">
    <property type="entry name" value="Sortase"/>
    <property type="match status" value="1"/>
</dbReference>
<dbReference type="PIRSF" id="PIRSF030150">
    <property type="entry name" value="UCP030150"/>
    <property type="match status" value="1"/>
</dbReference>
<comment type="caution">
    <text evidence="3">The sequence shown here is derived from an EMBL/GenBank/DDBJ whole genome shotgun (WGS) entry which is preliminary data.</text>
</comment>
<sequence>MTINMKLKRKKSKTSSLQRVITIIFLGLFVFSGYKLLSIFYDYYENRKVLAEIQEVYVPTKETEESRDDGEIRSQFQDLLHINSDIVGWITIDDTSIHYPILQSSNNMDYLQKNYKREETRAGSIFMDYRNSIQEVERHTILYGHRMKDGSMFGQLDKFLNQEFVNEHHQFYFDTLYKGYDVEVFSAYVTTTDFYYIETDFFSDTDYLQFLETIKQQSVVKTNTKLNANDQIITLSTCDYGLDRHKGRLVVHGKLVKRSS</sequence>
<name>A0ABT9Z3P6_9BACI</name>
<evidence type="ECO:0000256" key="2">
    <source>
        <dbReference type="SAM" id="Phobius"/>
    </source>
</evidence>
<reference evidence="3 4" key="1">
    <citation type="submission" date="2023-07" db="EMBL/GenBank/DDBJ databases">
        <title>Genomic Encyclopedia of Type Strains, Phase IV (KMG-IV): sequencing the most valuable type-strain genomes for metagenomic binning, comparative biology and taxonomic classification.</title>
        <authorList>
            <person name="Goeker M."/>
        </authorList>
    </citation>
    <scope>NUCLEOTIDE SEQUENCE [LARGE SCALE GENOMIC DNA]</scope>
    <source>
        <strain evidence="3 4">DSM 17723</strain>
    </source>
</reference>